<keyword evidence="4 7" id="KW-0285">Flavoprotein</keyword>
<evidence type="ECO:0000313" key="10">
    <source>
        <dbReference type="Proteomes" id="UP000070539"/>
    </source>
</evidence>
<accession>A0A136WCU3</accession>
<dbReference type="PATRIC" id="fig|36847.3.peg.2593"/>
<comment type="cofactor">
    <cofactor evidence="1 7">
        <name>FMN</name>
        <dbReference type="ChEBI" id="CHEBI:58210"/>
    </cofactor>
</comment>
<organism evidence="9 10">
    <name type="scientific">Anaerotignum neopropionicum</name>
    <dbReference type="NCBI Taxonomy" id="36847"/>
    <lineage>
        <taxon>Bacteria</taxon>
        <taxon>Bacillati</taxon>
        <taxon>Bacillota</taxon>
        <taxon>Clostridia</taxon>
        <taxon>Lachnospirales</taxon>
        <taxon>Anaerotignaceae</taxon>
        <taxon>Anaerotignum</taxon>
    </lineage>
</organism>
<evidence type="ECO:0000256" key="7">
    <source>
        <dbReference type="RuleBase" id="RU367037"/>
    </source>
</evidence>
<evidence type="ECO:0000256" key="1">
    <source>
        <dbReference type="ARBA" id="ARBA00001917"/>
    </source>
</evidence>
<dbReference type="Pfam" id="PF00258">
    <property type="entry name" value="Flavodoxin_1"/>
    <property type="match status" value="1"/>
</dbReference>
<dbReference type="AlphaFoldDB" id="A0A136WCU3"/>
<dbReference type="InterPro" id="IPR001226">
    <property type="entry name" value="Flavodoxin_CS"/>
</dbReference>
<name>A0A136WCU3_9FIRM</name>
<dbReference type="InterPro" id="IPR010087">
    <property type="entry name" value="Flav_short"/>
</dbReference>
<evidence type="ECO:0000256" key="5">
    <source>
        <dbReference type="ARBA" id="ARBA00022643"/>
    </source>
</evidence>
<dbReference type="GO" id="GO:0009055">
    <property type="term" value="F:electron transfer activity"/>
    <property type="evidence" value="ECO:0007669"/>
    <property type="project" value="UniProtKB-UniRule"/>
</dbReference>
<dbReference type="SUPFAM" id="SSF52218">
    <property type="entry name" value="Flavoproteins"/>
    <property type="match status" value="1"/>
</dbReference>
<dbReference type="PROSITE" id="PS50902">
    <property type="entry name" value="FLAVODOXIN_LIKE"/>
    <property type="match status" value="1"/>
</dbReference>
<dbReference type="Gene3D" id="3.40.50.360">
    <property type="match status" value="1"/>
</dbReference>
<evidence type="ECO:0000256" key="2">
    <source>
        <dbReference type="ARBA" id="ARBA00005267"/>
    </source>
</evidence>
<reference evidence="9 10" key="1">
    <citation type="submission" date="2016-01" db="EMBL/GenBank/DDBJ databases">
        <title>Genome sequence of Clostridium neopropionicum X4, DSM-3847.</title>
        <authorList>
            <person name="Poehlein A."/>
            <person name="Beck M.H."/>
            <person name="Bengelsdorf F.R."/>
            <person name="Daniel R."/>
            <person name="Duerre P."/>
        </authorList>
    </citation>
    <scope>NUCLEOTIDE SEQUENCE [LARGE SCALE GENOMIC DNA]</scope>
    <source>
        <strain evidence="9 10">DSM-3847</strain>
    </source>
</reference>
<proteinExistence type="inferred from homology"/>
<dbReference type="OrthoDB" id="9790745at2"/>
<comment type="caution">
    <text evidence="9">The sequence shown here is derived from an EMBL/GenBank/DDBJ whole genome shotgun (WGS) entry which is preliminary data.</text>
</comment>
<protein>
    <recommendedName>
        <fullName evidence="7">Flavodoxin</fullName>
    </recommendedName>
</protein>
<dbReference type="NCBIfam" id="TIGR01753">
    <property type="entry name" value="flav_short"/>
    <property type="match status" value="1"/>
</dbReference>
<gene>
    <name evidence="9" type="ORF">CLNEO_22200</name>
</gene>
<keyword evidence="6 7" id="KW-0249">Electron transport</keyword>
<dbReference type="InterPro" id="IPR029039">
    <property type="entry name" value="Flavoprotein-like_sf"/>
</dbReference>
<dbReference type="PROSITE" id="PS00201">
    <property type="entry name" value="FLAVODOXIN"/>
    <property type="match status" value="1"/>
</dbReference>
<evidence type="ECO:0000256" key="3">
    <source>
        <dbReference type="ARBA" id="ARBA00022448"/>
    </source>
</evidence>
<evidence type="ECO:0000256" key="4">
    <source>
        <dbReference type="ARBA" id="ARBA00022630"/>
    </source>
</evidence>
<comment type="similarity">
    <text evidence="2 7">Belongs to the flavodoxin family.</text>
</comment>
<keyword evidence="5 7" id="KW-0288">FMN</keyword>
<dbReference type="STRING" id="36847.CLNEO_22200"/>
<feature type="domain" description="Flavodoxin-like" evidence="8">
    <location>
        <begin position="3"/>
        <end position="135"/>
    </location>
</feature>
<keyword evidence="3 7" id="KW-0813">Transport</keyword>
<sequence length="137" mass="14714">MKSAVIYWSGTGNTEVMAKEIAQGLGADTEIFSVDAFSGNISDYDKIALGCPSMGDEVLEEGEFEPFFSSIEGGLKGKKVALFGSYGWGDGQWMRDWCARCEKAGINLLNEGLIICGFPDADGKARCLALGQEFAAY</sequence>
<dbReference type="Proteomes" id="UP000070539">
    <property type="component" value="Unassembled WGS sequence"/>
</dbReference>
<evidence type="ECO:0000313" key="9">
    <source>
        <dbReference type="EMBL" id="KXL52286.1"/>
    </source>
</evidence>
<comment type="function">
    <text evidence="7">Low-potential electron donor to a number of redox enzymes.</text>
</comment>
<keyword evidence="10" id="KW-1185">Reference proteome</keyword>
<evidence type="ECO:0000259" key="8">
    <source>
        <dbReference type="PROSITE" id="PS50902"/>
    </source>
</evidence>
<evidence type="ECO:0000256" key="6">
    <source>
        <dbReference type="ARBA" id="ARBA00022982"/>
    </source>
</evidence>
<dbReference type="EMBL" id="LRVM01000008">
    <property type="protein sequence ID" value="KXL52286.1"/>
    <property type="molecule type" value="Genomic_DNA"/>
</dbReference>
<dbReference type="RefSeq" id="WP_066088911.1">
    <property type="nucleotide sequence ID" value="NZ_LRVM01000008.1"/>
</dbReference>
<dbReference type="InterPro" id="IPR008254">
    <property type="entry name" value="Flavodoxin/NO_synth"/>
</dbReference>
<dbReference type="GO" id="GO:0010181">
    <property type="term" value="F:FMN binding"/>
    <property type="evidence" value="ECO:0007669"/>
    <property type="project" value="UniProtKB-UniRule"/>
</dbReference>
<dbReference type="GO" id="GO:0016651">
    <property type="term" value="F:oxidoreductase activity, acting on NAD(P)H"/>
    <property type="evidence" value="ECO:0007669"/>
    <property type="project" value="UniProtKB-ARBA"/>
</dbReference>